<protein>
    <submittedName>
        <fullName evidence="5">Putative hydrolase subunit</fullName>
    </submittedName>
</protein>
<dbReference type="AlphaFoldDB" id="A0A0S4TLS0"/>
<dbReference type="InterPro" id="IPR052708">
    <property type="entry name" value="PxpC"/>
</dbReference>
<reference evidence="5" key="1">
    <citation type="submission" date="2015-10" db="EMBL/GenBank/DDBJ databases">
        <authorList>
            <person name="Gilbert D.G."/>
        </authorList>
    </citation>
    <scope>NUCLEOTIDE SEQUENCE</scope>
    <source>
        <strain evidence="5">Phyl III-seqv23</strain>
    </source>
</reference>
<dbReference type="GO" id="GO:0005524">
    <property type="term" value="F:ATP binding"/>
    <property type="evidence" value="ECO:0007669"/>
    <property type="project" value="UniProtKB-KW"/>
</dbReference>
<dbReference type="SMART" id="SM00797">
    <property type="entry name" value="AHS2"/>
    <property type="match status" value="1"/>
</dbReference>
<dbReference type="InterPro" id="IPR003778">
    <property type="entry name" value="CT_A_B"/>
</dbReference>
<dbReference type="PATRIC" id="fig|305.106.peg.4724"/>
<sequence>MSRPTSRTAPALIEIVRAGVLTSVQDLGRTGYRRFGVCTSGALDPLSLYVGNRLVGNRSDAAGIEFTLGHATLRFLADGLVALTGADCLATLDGAAVHAWHAFPVQRGQTLTLRVAQGGVRAYLCVAGGIDVPEMMGSRATDLKAGFGGFEGRPLRDGDRLAALPADRSHAPDISGAAIGVKAPRWTFDRMRGELPVIRALPGPEYDDFLADSQAAFWESEWTLTPNSNRMGFRLQGPELVRRQLRSGDLLSHGVVPGVIQVPPSGQPIVLMADAQTTGGYPKIGTVILADQWRLAQVPLGTRIRFARATLEEAEAARADVSRYLQQIETALDWQRRGILSVAPRTARTRPMA</sequence>
<keyword evidence="1" id="KW-0547">Nucleotide-binding</keyword>
<gene>
    <name evidence="5" type="primary">ybgK</name>
    <name evidence="5" type="ORF">RUN39_v1_50052</name>
</gene>
<proteinExistence type="predicted"/>
<dbReference type="Pfam" id="PF02626">
    <property type="entry name" value="CT_A_B"/>
    <property type="match status" value="1"/>
</dbReference>
<dbReference type="PANTHER" id="PTHR43309:SF3">
    <property type="entry name" value="5-OXOPROLINASE SUBUNIT C"/>
    <property type="match status" value="1"/>
</dbReference>
<dbReference type="PANTHER" id="PTHR43309">
    <property type="entry name" value="5-OXOPROLINASE SUBUNIT C"/>
    <property type="match status" value="1"/>
</dbReference>
<accession>A0A0S4TLS0</accession>
<keyword evidence="3" id="KW-0067">ATP-binding</keyword>
<evidence type="ECO:0000256" key="2">
    <source>
        <dbReference type="ARBA" id="ARBA00022801"/>
    </source>
</evidence>
<dbReference type="Gene3D" id="2.40.100.10">
    <property type="entry name" value="Cyclophilin-like"/>
    <property type="match status" value="1"/>
</dbReference>
<evidence type="ECO:0000259" key="4">
    <source>
        <dbReference type="SMART" id="SM00797"/>
    </source>
</evidence>
<name>A0A0S4TLS0_RALSL</name>
<evidence type="ECO:0000256" key="1">
    <source>
        <dbReference type="ARBA" id="ARBA00022741"/>
    </source>
</evidence>
<evidence type="ECO:0000256" key="3">
    <source>
        <dbReference type="ARBA" id="ARBA00022840"/>
    </source>
</evidence>
<feature type="domain" description="Carboxyltransferase" evidence="4">
    <location>
        <begin position="34"/>
        <end position="324"/>
    </location>
</feature>
<dbReference type="NCBIfam" id="TIGR00724">
    <property type="entry name" value="urea_amlyse_rel"/>
    <property type="match status" value="1"/>
</dbReference>
<organism evidence="5">
    <name type="scientific">Ralstonia solanacearum</name>
    <name type="common">Pseudomonas solanacearum</name>
    <dbReference type="NCBI Taxonomy" id="305"/>
    <lineage>
        <taxon>Bacteria</taxon>
        <taxon>Pseudomonadati</taxon>
        <taxon>Pseudomonadota</taxon>
        <taxon>Betaproteobacteria</taxon>
        <taxon>Burkholderiales</taxon>
        <taxon>Burkholderiaceae</taxon>
        <taxon>Ralstonia</taxon>
        <taxon>Ralstonia solanacearum species complex</taxon>
    </lineage>
</organism>
<dbReference type="InterPro" id="IPR029000">
    <property type="entry name" value="Cyclophilin-like_dom_sf"/>
</dbReference>
<dbReference type="SUPFAM" id="SSF50891">
    <property type="entry name" value="Cyclophilin-like"/>
    <property type="match status" value="1"/>
</dbReference>
<keyword evidence="2 5" id="KW-0378">Hydrolase</keyword>
<evidence type="ECO:0000313" key="5">
    <source>
        <dbReference type="EMBL" id="CUV10980.1"/>
    </source>
</evidence>
<dbReference type="GO" id="GO:0016787">
    <property type="term" value="F:hydrolase activity"/>
    <property type="evidence" value="ECO:0007669"/>
    <property type="project" value="UniProtKB-KW"/>
</dbReference>
<dbReference type="EMBL" id="LN899819">
    <property type="protein sequence ID" value="CUV10980.1"/>
    <property type="molecule type" value="Genomic_DNA"/>
</dbReference>